<protein>
    <submittedName>
        <fullName evidence="2">Uncharacterized protein</fullName>
    </submittedName>
</protein>
<accession>L8X0R3</accession>
<feature type="region of interest" description="Disordered" evidence="1">
    <location>
        <begin position="1"/>
        <end position="73"/>
    </location>
</feature>
<evidence type="ECO:0000256" key="1">
    <source>
        <dbReference type="SAM" id="MobiDB-lite"/>
    </source>
</evidence>
<organism evidence="2 3">
    <name type="scientific">Thanatephorus cucumeris (strain AG1-IA)</name>
    <name type="common">Rice sheath blight fungus</name>
    <name type="synonym">Rhizoctonia solani</name>
    <dbReference type="NCBI Taxonomy" id="983506"/>
    <lineage>
        <taxon>Eukaryota</taxon>
        <taxon>Fungi</taxon>
        <taxon>Dikarya</taxon>
        <taxon>Basidiomycota</taxon>
        <taxon>Agaricomycotina</taxon>
        <taxon>Agaricomycetes</taxon>
        <taxon>Cantharellales</taxon>
        <taxon>Ceratobasidiaceae</taxon>
        <taxon>Rhizoctonia</taxon>
        <taxon>Rhizoctonia solani AG-1</taxon>
    </lineage>
</organism>
<dbReference type="EMBL" id="AFRT01000483">
    <property type="protein sequence ID" value="ELU43785.1"/>
    <property type="molecule type" value="Genomic_DNA"/>
</dbReference>
<dbReference type="HOGENOM" id="CLU_2706516_0_0_1"/>
<proteinExistence type="predicted"/>
<dbReference type="Proteomes" id="UP000011668">
    <property type="component" value="Unassembled WGS sequence"/>
</dbReference>
<reference evidence="2 3" key="1">
    <citation type="journal article" date="2013" name="Nat. Commun.">
        <title>The evolution and pathogenic mechanisms of the rice sheath blight pathogen.</title>
        <authorList>
            <person name="Zheng A."/>
            <person name="Lin R."/>
            <person name="Xu L."/>
            <person name="Qin P."/>
            <person name="Tang C."/>
            <person name="Ai P."/>
            <person name="Zhang D."/>
            <person name="Liu Y."/>
            <person name="Sun Z."/>
            <person name="Feng H."/>
            <person name="Wang Y."/>
            <person name="Chen Y."/>
            <person name="Liang X."/>
            <person name="Fu R."/>
            <person name="Li Q."/>
            <person name="Zhang J."/>
            <person name="Yu X."/>
            <person name="Xie Z."/>
            <person name="Ding L."/>
            <person name="Guan P."/>
            <person name="Tang J."/>
            <person name="Liang Y."/>
            <person name="Wang S."/>
            <person name="Deng Q."/>
            <person name="Li S."/>
            <person name="Zhu J."/>
            <person name="Wang L."/>
            <person name="Liu H."/>
            <person name="Li P."/>
        </authorList>
    </citation>
    <scope>NUCLEOTIDE SEQUENCE [LARGE SCALE GENOMIC DNA]</scope>
    <source>
        <strain evidence="3">AG-1 IA</strain>
    </source>
</reference>
<keyword evidence="3" id="KW-1185">Reference proteome</keyword>
<sequence>MRDEIGGSPPPALPPLVKGLLPPPSSTDRSRGSSRSRGDLSNPSRPGWERSKDPLAWAELEDGNRPMLSRPEG</sequence>
<dbReference type="AlphaFoldDB" id="L8X0R3"/>
<gene>
    <name evidence="2" type="ORF">AG1IA_02179</name>
</gene>
<evidence type="ECO:0000313" key="2">
    <source>
        <dbReference type="EMBL" id="ELU43785.1"/>
    </source>
</evidence>
<comment type="caution">
    <text evidence="2">The sequence shown here is derived from an EMBL/GenBank/DDBJ whole genome shotgun (WGS) entry which is preliminary data.</text>
</comment>
<name>L8X0R3_THACA</name>
<evidence type="ECO:0000313" key="3">
    <source>
        <dbReference type="Proteomes" id="UP000011668"/>
    </source>
</evidence>